<accession>A0ABS7QQI4</accession>
<evidence type="ECO:0000259" key="1">
    <source>
        <dbReference type="Pfam" id="PF01593"/>
    </source>
</evidence>
<dbReference type="Gene3D" id="3.50.50.60">
    <property type="entry name" value="FAD/NAD(P)-binding domain"/>
    <property type="match status" value="1"/>
</dbReference>
<dbReference type="EMBL" id="JAINVZ010000006">
    <property type="protein sequence ID" value="MBY8885457.1"/>
    <property type="molecule type" value="Genomic_DNA"/>
</dbReference>
<feature type="domain" description="Amine oxidase" evidence="1">
    <location>
        <begin position="33"/>
        <end position="472"/>
    </location>
</feature>
<evidence type="ECO:0000313" key="2">
    <source>
        <dbReference type="EMBL" id="MBY8885457.1"/>
    </source>
</evidence>
<dbReference type="SUPFAM" id="SSF51905">
    <property type="entry name" value="FAD/NAD(P)-binding domain"/>
    <property type="match status" value="1"/>
</dbReference>
<dbReference type="PANTHER" id="PTHR10742">
    <property type="entry name" value="FLAVIN MONOAMINE OXIDASE"/>
    <property type="match status" value="1"/>
</dbReference>
<name>A0ABS7QQI4_9ACTN</name>
<dbReference type="InterPro" id="IPR050281">
    <property type="entry name" value="Flavin_monoamine_oxidase"/>
</dbReference>
<comment type="caution">
    <text evidence="2">The sequence shown here is derived from an EMBL/GenBank/DDBJ whole genome shotgun (WGS) entry which is preliminary data.</text>
</comment>
<gene>
    <name evidence="2" type="ORF">K7472_11430</name>
</gene>
<dbReference type="Pfam" id="PF01593">
    <property type="entry name" value="Amino_oxidase"/>
    <property type="match status" value="1"/>
</dbReference>
<proteinExistence type="predicted"/>
<evidence type="ECO:0000313" key="3">
    <source>
        <dbReference type="Proteomes" id="UP001198565"/>
    </source>
</evidence>
<dbReference type="PANTHER" id="PTHR10742:SF342">
    <property type="entry name" value="AMINE OXIDASE"/>
    <property type="match status" value="1"/>
</dbReference>
<dbReference type="InterPro" id="IPR002937">
    <property type="entry name" value="Amino_oxidase"/>
</dbReference>
<reference evidence="2 3" key="1">
    <citation type="submission" date="2021-08" db="EMBL/GenBank/DDBJ databases">
        <title>Streptomyces sp. PTM05 isolated from lichen.</title>
        <authorList>
            <person name="Somphong A."/>
            <person name="Phongsopitanun W."/>
            <person name="Tanasupawat S."/>
        </authorList>
    </citation>
    <scope>NUCLEOTIDE SEQUENCE [LARGE SCALE GENOMIC DNA]</scope>
    <source>
        <strain evidence="2 3">Ptm05</strain>
    </source>
</reference>
<keyword evidence="3" id="KW-1185">Reference proteome</keyword>
<organism evidence="2 3">
    <name type="scientific">Streptantibioticus parmotrematis</name>
    <dbReference type="NCBI Taxonomy" id="2873249"/>
    <lineage>
        <taxon>Bacteria</taxon>
        <taxon>Bacillati</taxon>
        <taxon>Actinomycetota</taxon>
        <taxon>Actinomycetes</taxon>
        <taxon>Kitasatosporales</taxon>
        <taxon>Streptomycetaceae</taxon>
        <taxon>Streptantibioticus</taxon>
    </lineage>
</organism>
<dbReference type="Proteomes" id="UP001198565">
    <property type="component" value="Unassembled WGS sequence"/>
</dbReference>
<protein>
    <submittedName>
        <fullName evidence="2">NAD(P)/FAD-dependent oxidoreductase</fullName>
    </submittedName>
</protein>
<dbReference type="RefSeq" id="WP_222976888.1">
    <property type="nucleotide sequence ID" value="NZ_JAINVZ010000006.1"/>
</dbReference>
<sequence>MREPTQTEVRRALDQGLDGLRTPGRVVVVGAGLAGLGTAYELARLGCDVTVLEASTRAGGRAYTVREPFADGLYAEAGAMTVTPHCHYVMHYLKELGVGLEPSDLLDADFSYFLGSRFVRPEVADLADSGLPLSGEEKGLDIGMMMERYVRALCQELQPDLGTPEWEVTDRLAPYDRRSVIEVLKERGASDAAITLLEPMFLEMRGGDLDTASALSWLRHESSPRSLTLADDRWAKIRGGTDRFPAAFADRLRDRIHYAKPVVRVTQDDTAARVTFVDGGGFHTMEADRVVLAVPFSAMRRIDLSNAGLSAAKHAAIRQLRYVSIVRVYLQMRERFWTSPRASVSTDLPIRWVRDATPQLPGPRAVLECLMSGWRAKAVTAMSPDERLRFTLEQVERIFPGAKDHFEVGTSVAWDREPYIEGAYILPEVGHTALMPDIRRPEGRVHFAGEHTAFEPNGGSMTYALESAVRAVLELGSSEA</sequence>
<dbReference type="InterPro" id="IPR036188">
    <property type="entry name" value="FAD/NAD-bd_sf"/>
</dbReference>
<dbReference type="SUPFAM" id="SSF54373">
    <property type="entry name" value="FAD-linked reductases, C-terminal domain"/>
    <property type="match status" value="1"/>
</dbReference>